<accession>A4KWT1</accession>
<organism evidence="1">
    <name type="scientific">Escherichia phage HK542</name>
    <dbReference type="NCBI Taxonomy" id="432200"/>
    <lineage>
        <taxon>Viruses</taxon>
        <taxon>Duplodnaviria</taxon>
        <taxon>Heunggongvirae</taxon>
        <taxon>Uroviricota</taxon>
        <taxon>Caudoviricetes</taxon>
        <taxon>Hendrixvirinae</taxon>
        <taxon>Wongtaivirus</taxon>
        <taxon>Wongtaivirus HK542</taxon>
    </lineage>
</organism>
<proteinExistence type="predicted"/>
<name>A4KWT1_9CAUD</name>
<reference evidence="1" key="1">
    <citation type="journal article" date="2007" name="Mol. Microbiol.">
        <title>Conservation and diversity in the immunity regions of wild phages with the immunity specificity of phage lambda.</title>
        <authorList>
            <person name="Degnan P.H."/>
            <person name="Michalowski C.B."/>
            <person name="Babic A.C."/>
            <person name="Cordes M.H."/>
            <person name="Little J.W."/>
        </authorList>
    </citation>
    <scope>NUCLEOTIDE SEQUENCE</scope>
    <source>
        <strain evidence="1">Clear 1</strain>
    </source>
</reference>
<sequence>MAKIKADYAASEGSPIILFKSSTRKAGSAVLALSASFGSNSLLSGQTSISRLTVVTEFKAAHTFDSISFFLASSFCCNAQISSNLFVISCSASNMHLSLVGVGSNISSPLPSFPYESHPTLLPDTVR</sequence>
<gene>
    <name evidence="1" type="ORF">HK542c101</name>
</gene>
<dbReference type="EMBL" id="EF120458">
    <property type="protein sequence ID" value="ABO40684.1"/>
    <property type="molecule type" value="Genomic_DNA"/>
</dbReference>
<protein>
    <submittedName>
        <fullName evidence="1">Uncharacterized protein</fullName>
    </submittedName>
</protein>
<evidence type="ECO:0000313" key="1">
    <source>
        <dbReference type="EMBL" id="ABO40684.1"/>
    </source>
</evidence>